<evidence type="ECO:0000313" key="1">
    <source>
        <dbReference type="EMBL" id="CDF78018.1"/>
    </source>
</evidence>
<accession>T2KHX5</accession>
<dbReference type="PATRIC" id="fig|1347342.6.peg.310"/>
<evidence type="ECO:0000313" key="2">
    <source>
        <dbReference type="Proteomes" id="UP000016160"/>
    </source>
</evidence>
<organism evidence="1 2">
    <name type="scientific">Formosa agariphila (strain DSM 15362 / KCTC 12365 / LMG 23005 / KMM 3901 / M-2Alg 35-1)</name>
    <dbReference type="NCBI Taxonomy" id="1347342"/>
    <lineage>
        <taxon>Bacteria</taxon>
        <taxon>Pseudomonadati</taxon>
        <taxon>Bacteroidota</taxon>
        <taxon>Flavobacteriia</taxon>
        <taxon>Flavobacteriales</taxon>
        <taxon>Flavobacteriaceae</taxon>
        <taxon>Formosa</taxon>
    </lineage>
</organism>
<reference evidence="1 2" key="1">
    <citation type="journal article" date="2013" name="Appl. Environ. Microbiol.">
        <title>The genome of the alga-associated marine flavobacterium Formosa agariphila KMM 3901T reveals a broad potential for degradation of algal polysaccharides.</title>
        <authorList>
            <person name="Mann A.J."/>
            <person name="Hahnke R.L."/>
            <person name="Huang S."/>
            <person name="Werner J."/>
            <person name="Xing P."/>
            <person name="Barbeyron T."/>
            <person name="Huettel B."/>
            <person name="Stueber K."/>
            <person name="Reinhardt R."/>
            <person name="Harder J."/>
            <person name="Gloeckner F.O."/>
            <person name="Amann R.I."/>
            <person name="Teeling H."/>
        </authorList>
    </citation>
    <scope>NUCLEOTIDE SEQUENCE [LARGE SCALE GENOMIC DNA]</scope>
    <source>
        <strain evidence="2">DSM 15362 / KCTC 12365 / LMG 23005 / KMM 3901</strain>
    </source>
</reference>
<dbReference type="AlphaFoldDB" id="T2KHX5"/>
<proteinExistence type="predicted"/>
<name>T2KHX5_FORAG</name>
<dbReference type="Proteomes" id="UP000016160">
    <property type="component" value="Chromosome"/>
</dbReference>
<sequence length="80" mass="9329">MFLAIRDIFSSPTSCLDTHPLFRKTKINARIPKNGKNLIKYSIFNINLEKLVIYISIKIPKLKTQKNHICQFKCGFFTIL</sequence>
<protein>
    <submittedName>
        <fullName evidence="1">Uncharacterized protein</fullName>
    </submittedName>
</protein>
<dbReference type="EMBL" id="HG315671">
    <property type="protein sequence ID" value="CDF78018.1"/>
    <property type="molecule type" value="Genomic_DNA"/>
</dbReference>
<gene>
    <name evidence="1" type="ORF">BN863_3060</name>
</gene>
<dbReference type="HOGENOM" id="CLU_2584606_0_0_10"/>
<keyword evidence="2" id="KW-1185">Reference proteome</keyword>